<keyword evidence="2" id="KW-1185">Reference proteome</keyword>
<evidence type="ECO:0000313" key="1">
    <source>
        <dbReference type="EMBL" id="RLQ95857.1"/>
    </source>
</evidence>
<dbReference type="Proteomes" id="UP000276770">
    <property type="component" value="Unassembled WGS sequence"/>
</dbReference>
<dbReference type="EMBL" id="RCVZ01000005">
    <property type="protein sequence ID" value="RLQ95857.1"/>
    <property type="molecule type" value="Genomic_DNA"/>
</dbReference>
<organism evidence="1 2">
    <name type="scientific">Falsibacillus albus</name>
    <dbReference type="NCBI Taxonomy" id="2478915"/>
    <lineage>
        <taxon>Bacteria</taxon>
        <taxon>Bacillati</taxon>
        <taxon>Bacillota</taxon>
        <taxon>Bacilli</taxon>
        <taxon>Bacillales</taxon>
        <taxon>Bacillaceae</taxon>
        <taxon>Falsibacillus</taxon>
    </lineage>
</organism>
<dbReference type="OrthoDB" id="2988713at2"/>
<dbReference type="AlphaFoldDB" id="A0A3L7JYH5"/>
<accession>A0A3L7JYH5</accession>
<reference evidence="1 2" key="1">
    <citation type="submission" date="2018-10" db="EMBL/GenBank/DDBJ databases">
        <title>Falsibacillus sp. genome draft.</title>
        <authorList>
            <person name="Shi S."/>
        </authorList>
    </citation>
    <scope>NUCLEOTIDE SEQUENCE [LARGE SCALE GENOMIC DNA]</scope>
    <source>
        <strain evidence="1 2">GY 10110</strain>
    </source>
</reference>
<comment type="caution">
    <text evidence="1">The sequence shown here is derived from an EMBL/GenBank/DDBJ whole genome shotgun (WGS) entry which is preliminary data.</text>
</comment>
<gene>
    <name evidence="1" type="ORF">D9X91_09575</name>
</gene>
<evidence type="ECO:0000313" key="2">
    <source>
        <dbReference type="Proteomes" id="UP000276770"/>
    </source>
</evidence>
<protein>
    <submittedName>
        <fullName evidence="1">Uncharacterized protein</fullName>
    </submittedName>
</protein>
<sequence length="109" mass="13035">MDIENIWNKFIQIMNEEDTITRAVWKKIAGIPFIYIQSPENPHHVEHVVKKASAQAMKGKQLKCETIFVRKEESLHVYRHRFYVPQEKMFCCGNMCNDCVRLKPNLFWH</sequence>
<proteinExistence type="predicted"/>
<name>A0A3L7JYH5_9BACI</name>
<dbReference type="RefSeq" id="WP_121680383.1">
    <property type="nucleotide sequence ID" value="NZ_RCVZ01000005.1"/>
</dbReference>